<keyword evidence="2 4" id="KW-0413">Isomerase</keyword>
<dbReference type="AlphaFoldDB" id="A0A932YWM3"/>
<dbReference type="PROSITE" id="PS01129">
    <property type="entry name" value="PSI_RLU"/>
    <property type="match status" value="1"/>
</dbReference>
<sequence length="247" mass="27544">MPIALIHEHADFLVLNKPAGIAVHRARLRDGQGVGIKGETVADWLMERYPEVKSVGDEPEVRPGIVHRLDQDTSGVMVAARNQKAFEDLKELFKTRQVQKKYLALVVGIPKHASGVIAVPVGRSVSNPTRRSVGKHVRGAKTAVTHYRILERLNGYSLLEVQPKTGRMHQIRVHLASIGHPVAGDRTYGGTKAALPGLARQFLHASSLEFSYPEGRRWHFETALPEDLARVLKDLRALRKRKSRDTM</sequence>
<dbReference type="GO" id="GO:0000455">
    <property type="term" value="P:enzyme-directed rRNA pseudouridine synthesis"/>
    <property type="evidence" value="ECO:0007669"/>
    <property type="project" value="TreeGrafter"/>
</dbReference>
<dbReference type="Proteomes" id="UP000756703">
    <property type="component" value="Unassembled WGS sequence"/>
</dbReference>
<dbReference type="EMBL" id="JACQMI010000013">
    <property type="protein sequence ID" value="MBI4132781.1"/>
    <property type="molecule type" value="Genomic_DNA"/>
</dbReference>
<feature type="active site" evidence="3">
    <location>
        <position position="70"/>
    </location>
</feature>
<dbReference type="PANTHER" id="PTHR21600">
    <property type="entry name" value="MITOCHONDRIAL RNA PSEUDOURIDINE SYNTHASE"/>
    <property type="match status" value="1"/>
</dbReference>
<dbReference type="InterPro" id="IPR006145">
    <property type="entry name" value="PsdUridine_synth_RsuA/RluA"/>
</dbReference>
<dbReference type="InterPro" id="IPR020103">
    <property type="entry name" value="PsdUridine_synth_cat_dom_sf"/>
</dbReference>
<dbReference type="Pfam" id="PF00849">
    <property type="entry name" value="PseudoU_synth_2"/>
    <property type="match status" value="1"/>
</dbReference>
<accession>A0A932YWM3</accession>
<proteinExistence type="inferred from homology"/>
<evidence type="ECO:0000313" key="6">
    <source>
        <dbReference type="EMBL" id="MBI4132781.1"/>
    </source>
</evidence>
<evidence type="ECO:0000256" key="3">
    <source>
        <dbReference type="PIRSR" id="PIRSR606225-1"/>
    </source>
</evidence>
<dbReference type="InterPro" id="IPR050188">
    <property type="entry name" value="RluA_PseudoU_synthase"/>
</dbReference>
<protein>
    <recommendedName>
        <fullName evidence="4">Pseudouridine synthase</fullName>
        <ecNumber evidence="4">5.4.99.-</ecNumber>
    </recommendedName>
</protein>
<comment type="catalytic activity">
    <reaction evidence="4">
        <text>a uridine in RNA = a pseudouridine in RNA</text>
        <dbReference type="Rhea" id="RHEA:48348"/>
        <dbReference type="Rhea" id="RHEA-COMP:12068"/>
        <dbReference type="Rhea" id="RHEA-COMP:12069"/>
        <dbReference type="ChEBI" id="CHEBI:65314"/>
        <dbReference type="ChEBI" id="CHEBI:65315"/>
    </reaction>
</comment>
<dbReference type="Gene3D" id="3.30.2350.10">
    <property type="entry name" value="Pseudouridine synthase"/>
    <property type="match status" value="1"/>
</dbReference>
<organism evidence="6 7">
    <name type="scientific">Candidatus Sungiibacteriota bacterium</name>
    <dbReference type="NCBI Taxonomy" id="2750080"/>
    <lineage>
        <taxon>Bacteria</taxon>
        <taxon>Candidatus Sungiibacteriota</taxon>
    </lineage>
</organism>
<name>A0A932YWM3_9BACT</name>
<dbReference type="CDD" id="cd02869">
    <property type="entry name" value="PseudoU_synth_RluA_like"/>
    <property type="match status" value="1"/>
</dbReference>
<comment type="caution">
    <text evidence="6">The sequence shown here is derived from an EMBL/GenBank/DDBJ whole genome shotgun (WGS) entry which is preliminary data.</text>
</comment>
<dbReference type="InterPro" id="IPR006225">
    <property type="entry name" value="PsdUridine_synth_RluC/D"/>
</dbReference>
<evidence type="ECO:0000256" key="2">
    <source>
        <dbReference type="ARBA" id="ARBA00023235"/>
    </source>
</evidence>
<comment type="function">
    <text evidence="4">Responsible for synthesis of pseudouridine from uracil.</text>
</comment>
<dbReference type="GO" id="GO:0009982">
    <property type="term" value="F:pseudouridine synthase activity"/>
    <property type="evidence" value="ECO:0007669"/>
    <property type="project" value="InterPro"/>
</dbReference>
<dbReference type="NCBIfam" id="TIGR00005">
    <property type="entry name" value="rluA_subfam"/>
    <property type="match status" value="1"/>
</dbReference>
<dbReference type="GO" id="GO:0003723">
    <property type="term" value="F:RNA binding"/>
    <property type="evidence" value="ECO:0007669"/>
    <property type="project" value="InterPro"/>
</dbReference>
<dbReference type="InterPro" id="IPR006224">
    <property type="entry name" value="PsdUridine_synth_RluA-like_CS"/>
</dbReference>
<evidence type="ECO:0000256" key="4">
    <source>
        <dbReference type="RuleBase" id="RU362028"/>
    </source>
</evidence>
<dbReference type="EC" id="5.4.99.-" evidence="4"/>
<feature type="domain" description="Pseudouridine synthase RsuA/RluA-like" evidence="5">
    <location>
        <begin position="11"/>
        <end position="177"/>
    </location>
</feature>
<evidence type="ECO:0000256" key="1">
    <source>
        <dbReference type="ARBA" id="ARBA00010876"/>
    </source>
</evidence>
<gene>
    <name evidence="6" type="ORF">HY473_01665</name>
</gene>
<evidence type="ECO:0000313" key="7">
    <source>
        <dbReference type="Proteomes" id="UP000756703"/>
    </source>
</evidence>
<dbReference type="GO" id="GO:0140098">
    <property type="term" value="F:catalytic activity, acting on RNA"/>
    <property type="evidence" value="ECO:0007669"/>
    <property type="project" value="UniProtKB-ARBA"/>
</dbReference>
<reference evidence="6" key="1">
    <citation type="submission" date="2020-07" db="EMBL/GenBank/DDBJ databases">
        <title>Huge and variable diversity of episymbiotic CPR bacteria and DPANN archaea in groundwater ecosystems.</title>
        <authorList>
            <person name="He C.Y."/>
            <person name="Keren R."/>
            <person name="Whittaker M."/>
            <person name="Farag I.F."/>
            <person name="Doudna J."/>
            <person name="Cate J.H.D."/>
            <person name="Banfield J.F."/>
        </authorList>
    </citation>
    <scope>NUCLEOTIDE SEQUENCE</scope>
    <source>
        <strain evidence="6">NC_groundwater_1225_Ag_S-0.1um_56_177</strain>
    </source>
</reference>
<dbReference type="SUPFAM" id="SSF55120">
    <property type="entry name" value="Pseudouridine synthase"/>
    <property type="match status" value="1"/>
</dbReference>
<evidence type="ECO:0000259" key="5">
    <source>
        <dbReference type="Pfam" id="PF00849"/>
    </source>
</evidence>
<comment type="similarity">
    <text evidence="1 4">Belongs to the pseudouridine synthase RluA family.</text>
</comment>
<dbReference type="PANTHER" id="PTHR21600:SF44">
    <property type="entry name" value="RIBOSOMAL LARGE SUBUNIT PSEUDOURIDINE SYNTHASE D"/>
    <property type="match status" value="1"/>
</dbReference>